<dbReference type="RefSeq" id="XP_001009064.1">
    <property type="nucleotide sequence ID" value="XM_001009064.3"/>
</dbReference>
<dbReference type="OrthoDB" id="626167at2759"/>
<dbReference type="eggNOG" id="ENOG502QVG9">
    <property type="taxonomic scope" value="Eukaryota"/>
</dbReference>
<evidence type="ECO:0000256" key="2">
    <source>
        <dbReference type="SAM" id="Coils"/>
    </source>
</evidence>
<feature type="region of interest" description="Disordered" evidence="3">
    <location>
        <begin position="1829"/>
        <end position="1866"/>
    </location>
</feature>
<protein>
    <submittedName>
        <fullName evidence="4">Tetratricopeptide repeat protein</fullName>
    </submittedName>
</protein>
<feature type="compositionally biased region" description="Polar residues" evidence="3">
    <location>
        <begin position="1409"/>
        <end position="1432"/>
    </location>
</feature>
<dbReference type="Proteomes" id="UP000009168">
    <property type="component" value="Unassembled WGS sequence"/>
</dbReference>
<dbReference type="InterPro" id="IPR011990">
    <property type="entry name" value="TPR-like_helical_dom_sf"/>
</dbReference>
<organism evidence="4 5">
    <name type="scientific">Tetrahymena thermophila (strain SB210)</name>
    <dbReference type="NCBI Taxonomy" id="312017"/>
    <lineage>
        <taxon>Eukaryota</taxon>
        <taxon>Sar</taxon>
        <taxon>Alveolata</taxon>
        <taxon>Ciliophora</taxon>
        <taxon>Intramacronucleata</taxon>
        <taxon>Oligohymenophorea</taxon>
        <taxon>Hymenostomatida</taxon>
        <taxon>Tetrahymenina</taxon>
        <taxon>Tetrahymenidae</taxon>
        <taxon>Tetrahymena</taxon>
    </lineage>
</organism>
<feature type="compositionally biased region" description="Polar residues" evidence="3">
    <location>
        <begin position="696"/>
        <end position="706"/>
    </location>
</feature>
<evidence type="ECO:0000256" key="1">
    <source>
        <dbReference type="PROSITE-ProRule" id="PRU00339"/>
    </source>
</evidence>
<feature type="compositionally biased region" description="Basic and acidic residues" evidence="3">
    <location>
        <begin position="1482"/>
        <end position="1499"/>
    </location>
</feature>
<dbReference type="GeneID" id="7831970"/>
<feature type="region of interest" description="Disordered" evidence="3">
    <location>
        <begin position="696"/>
        <end position="725"/>
    </location>
</feature>
<reference evidence="5" key="1">
    <citation type="journal article" date="2006" name="PLoS Biol.">
        <title>Macronuclear genome sequence of the ciliate Tetrahymena thermophila, a model eukaryote.</title>
        <authorList>
            <person name="Eisen J.A."/>
            <person name="Coyne R.S."/>
            <person name="Wu M."/>
            <person name="Wu D."/>
            <person name="Thiagarajan M."/>
            <person name="Wortman J.R."/>
            <person name="Badger J.H."/>
            <person name="Ren Q."/>
            <person name="Amedeo P."/>
            <person name="Jones K.M."/>
            <person name="Tallon L.J."/>
            <person name="Delcher A.L."/>
            <person name="Salzberg S.L."/>
            <person name="Silva J.C."/>
            <person name="Haas B.J."/>
            <person name="Majoros W.H."/>
            <person name="Farzad M."/>
            <person name="Carlton J.M."/>
            <person name="Smith R.K. Jr."/>
            <person name="Garg J."/>
            <person name="Pearlman R.E."/>
            <person name="Karrer K.M."/>
            <person name="Sun L."/>
            <person name="Manning G."/>
            <person name="Elde N.C."/>
            <person name="Turkewitz A.P."/>
            <person name="Asai D.J."/>
            <person name="Wilkes D.E."/>
            <person name="Wang Y."/>
            <person name="Cai H."/>
            <person name="Collins K."/>
            <person name="Stewart B.A."/>
            <person name="Lee S.R."/>
            <person name="Wilamowska K."/>
            <person name="Weinberg Z."/>
            <person name="Ruzzo W.L."/>
            <person name="Wloga D."/>
            <person name="Gaertig J."/>
            <person name="Frankel J."/>
            <person name="Tsao C.-C."/>
            <person name="Gorovsky M.A."/>
            <person name="Keeling P.J."/>
            <person name="Waller R.F."/>
            <person name="Patron N.J."/>
            <person name="Cherry J.M."/>
            <person name="Stover N.A."/>
            <person name="Krieger C.J."/>
            <person name="del Toro C."/>
            <person name="Ryder H.F."/>
            <person name="Williamson S.C."/>
            <person name="Barbeau R.A."/>
            <person name="Hamilton E.P."/>
            <person name="Orias E."/>
        </authorList>
    </citation>
    <scope>NUCLEOTIDE SEQUENCE [LARGE SCALE GENOMIC DNA]</scope>
    <source>
        <strain evidence="5">SB210</strain>
    </source>
</reference>
<keyword evidence="1" id="KW-0802">TPR repeat</keyword>
<feature type="region of interest" description="Disordered" evidence="3">
    <location>
        <begin position="1460"/>
        <end position="1501"/>
    </location>
</feature>
<feature type="compositionally biased region" description="Basic and acidic residues" evidence="3">
    <location>
        <begin position="1775"/>
        <end position="1808"/>
    </location>
</feature>
<evidence type="ECO:0000313" key="5">
    <source>
        <dbReference type="Proteomes" id="UP000009168"/>
    </source>
</evidence>
<gene>
    <name evidence="4" type="ORF">TTHERM_00263150</name>
</gene>
<feature type="region of interest" description="Disordered" evidence="3">
    <location>
        <begin position="1011"/>
        <end position="1030"/>
    </location>
</feature>
<feature type="region of interest" description="Disordered" evidence="3">
    <location>
        <begin position="1398"/>
        <end position="1432"/>
    </location>
</feature>
<feature type="compositionally biased region" description="Polar residues" evidence="3">
    <location>
        <begin position="1460"/>
        <end position="1479"/>
    </location>
</feature>
<sequence>MFYGQQDIHSIQENQFQQSQLQQDQQQPQQQQQQQQQQQAVLVEQNLIDQNGKMLRQNQDTDLTDSRKLKEQNYQLANEQFAQIQKQQKASLRPQSAGGNLISSMQFQHQNQQLYQQMNKQAALEQQQRQLLQQQRQLLNQQKLEQYRLQQQEEEEYEEQQVLLQQQKQEQILQEQQLQQQQPLPQNSSQLKQNEQNNSLVEQIDDALIDLKIGLVQSSITKFENIIQKALIEFSDEQFAKTFIKIVKKLNFISIDYLNQGDISSSLKILTKCEQWTQPSDFGFFPDMRALTLNHIGCTHRRQNNFKKAMLFFEQALKILLNANQRSYLGITYLNLSALCSQIGQHKKGLEYARMALVESQHEFMQLVRSQSHKKFQGQLRFKNNDSQGNLQDENLNDIDDEEDLDYQNKINTLVISYHNIAAEEEYFLNYEEALIHYQNSVNTSEEYLGSQSKITQHFKQEFSKFSQRYAHFKVHNNGVMVGGAGLYPQYQNQLFSNTDQFFVVQIPKGMYQISEGKKTRILSANGKRVIRKKSSKKNKKKMIMISNGNNIPLGFKQANLSPYLQPVIPLEQVQNHPQISQQQAYYGINGYTQVNSQNNTNNQTILSQKGITPGSSSSNLMNSAANYQNISISNAVNPMNSTSVGLISSQSTKAINRPMSAAYDSYYNNQLNTTTKSNMVNTQRTKSPLVMRSMVPSQQLSPTKYQQQQQQQQTKKRKILSSKSKGLKISSNNLDYIAPFYESRGNLSYKSNVPLLSSQTPTMGTQVSPSLALPFYPQTTVNTPNQQSIQSNFSNKALFGSGSVKNMNPIYQDQNSFQSQRKLITFSQNQSVSRQLTSEFPQNDQTFYKTSRQNSNSNASELVQNNNQVETLSRIQLLENLKQQYQRAQSNVQNIQQKIQQEMQKNDNNYVPNQAFGNSTLNQNNMFDQNFMQRKYSSHNGLGQINHKKTPSSASNQNYQNQQNQIQQQIGQPPYSTLTKRQQDKFVIRNPKISQIAAGNNIKKDQQNKQNNLQNNSNQNISKQSSHNDQIDEVQQQNILIQNNSEGIAQSIQMQQQYNPSNIYNQQIQQLNNTNTDQLQNQQNIQMSQSVLLQQQQQLLLQQSSQQAIEIILEIPRIQLKELRDPKFKSFEGTLKFTLNKQRFFISIQFECEKLSNLTIEHYINVSDIFHTKDYDYSQIQQLMLAFCNEITKYLYVNLLQECLSINFQPLQSALNANNNNNKNSNNSDNNLNTQTQNIQNMIFFDKVPIKLDLKNVQRELDIVVKNNSESILLLCDDPLTAMALRMQENTQNIQQVGEDDNIKPLVNTYLMQIQSDQGDLGKIDQSQDSITPIILDPNTLMDQNLQDYSDGYKDFQLQNPYQNSRNKHNKMNGKQNIYAGNDMIPELEEADTFSQMRNNNAPYNNNGSSTISKQNQNYDGQANKDNNLNDNYDEEILDDIQDYGDDFEDNFEQQVINAKQKSTNKGLGSSRPKSSYKNRAVQEKQIKNEEPQDELEKGVGQSKYGFQNIYQLKKQQQRDNRLSQIENEFDIPNDDERFGKQKLDNFEFEDIDKDSAFQQNKNEQRFDDSANQSLEQITHTMENGNNSGRKHSTFKSMKDSTPKNDIDVNIYKVDNKIRDSSAKNQSFGEDLTSSKGKQSTQNRRNTPPPKIVINNGFDNEDPYIAYDSAQNEEKQQKEKEAQEAKEEFEKLIQEKGEKKVADAATFIQLKYKKKKNLSNEHPPDNESKDQQNQQQKQQVEEEPPIEINDENRQDFEKAANLIGSKFRMRQKNKKLEGEQQNKEQGKSEEKKKEDQQSKNNQNKEEEVVLEGPIEEYEKVASLIGGAFRKKKQREKEEEQQKIKQQQEQQQKQQNQKNEEPAVVLDGPIEEYKSVASKIENAFLMRKKRQKERQEQEQMTNGQNVKTNEDNNDALKKTSPSMFISFGVNGQNNTSQMSSQFPNNMEESNTMPVTIIDVGKSNQNNEIKKITNSTDMLLDKNSSSSHSASNLNENLNNLKEENNNPEAATQKQGGATEKQKKPVKKKAQVQANFKLNARYNQKLGFNV</sequence>
<dbReference type="InParanoid" id="Q22U68"/>
<feature type="coiled-coil region" evidence="2">
    <location>
        <begin position="879"/>
        <end position="906"/>
    </location>
</feature>
<evidence type="ECO:0000256" key="3">
    <source>
        <dbReference type="SAM" id="MobiDB-lite"/>
    </source>
</evidence>
<name>Q22U68_TETTS</name>
<dbReference type="KEGG" id="tet:TTHERM_00263150"/>
<feature type="region of interest" description="Disordered" evidence="3">
    <location>
        <begin position="941"/>
        <end position="973"/>
    </location>
</feature>
<keyword evidence="2" id="KW-0175">Coiled coil</keyword>
<proteinExistence type="predicted"/>
<dbReference type="HOGENOM" id="CLU_233168_0_0_1"/>
<feature type="region of interest" description="Disordered" evidence="3">
    <location>
        <begin position="1714"/>
        <end position="1817"/>
    </location>
</feature>
<keyword evidence="5" id="KW-1185">Reference proteome</keyword>
<dbReference type="SMART" id="SM00028">
    <property type="entry name" value="TPR"/>
    <property type="match status" value="3"/>
</dbReference>
<feature type="region of interest" description="Disordered" evidence="3">
    <location>
        <begin position="1888"/>
        <end position="1915"/>
    </location>
</feature>
<accession>Q22U68</accession>
<dbReference type="EMBL" id="GG662830">
    <property type="protein sequence ID" value="EAR88819.1"/>
    <property type="molecule type" value="Genomic_DNA"/>
</dbReference>
<feature type="compositionally biased region" description="Basic and acidic residues" evidence="3">
    <location>
        <begin position="1673"/>
        <end position="1701"/>
    </location>
</feature>
<dbReference type="SUPFAM" id="SSF48452">
    <property type="entry name" value="TPR-like"/>
    <property type="match status" value="1"/>
</dbReference>
<feature type="region of interest" description="Disordered" evidence="3">
    <location>
        <begin position="1582"/>
        <end position="1701"/>
    </location>
</feature>
<feature type="compositionally biased region" description="Basic and acidic residues" evidence="3">
    <location>
        <begin position="1719"/>
        <end position="1731"/>
    </location>
</feature>
<feature type="compositionally biased region" description="Low complexity" evidence="3">
    <location>
        <begin position="1011"/>
        <end position="1029"/>
    </location>
</feature>
<feature type="compositionally biased region" description="Polar residues" evidence="3">
    <location>
        <begin position="1624"/>
        <end position="1647"/>
    </location>
</feature>
<feature type="region of interest" description="Disordered" evidence="3">
    <location>
        <begin position="14"/>
        <end position="33"/>
    </location>
</feature>
<dbReference type="InterPro" id="IPR019734">
    <property type="entry name" value="TPR_rpt"/>
</dbReference>
<feature type="compositionally biased region" description="Basic and acidic residues" evidence="3">
    <location>
        <begin position="1598"/>
        <end position="1608"/>
    </location>
</feature>
<evidence type="ECO:0000313" key="4">
    <source>
        <dbReference type="EMBL" id="EAR88819.1"/>
    </source>
</evidence>
<dbReference type="Gene3D" id="1.25.40.10">
    <property type="entry name" value="Tetratricopeptide repeat domain"/>
    <property type="match status" value="1"/>
</dbReference>
<feature type="repeat" description="TPR" evidence="1">
    <location>
        <begin position="290"/>
        <end position="323"/>
    </location>
</feature>
<feature type="compositionally biased region" description="Low complexity" evidence="3">
    <location>
        <begin position="957"/>
        <end position="973"/>
    </location>
</feature>
<feature type="region of interest" description="Disordered" evidence="3">
    <location>
        <begin position="1997"/>
        <end position="2031"/>
    </location>
</feature>
<feature type="compositionally biased region" description="Low complexity" evidence="3">
    <location>
        <begin position="1844"/>
        <end position="1857"/>
    </location>
</feature>
<feature type="coiled-coil region" evidence="2">
    <location>
        <begin position="115"/>
        <end position="170"/>
    </location>
</feature>
<dbReference type="PROSITE" id="PS50005">
    <property type="entry name" value="TPR"/>
    <property type="match status" value="1"/>
</dbReference>